<dbReference type="AlphaFoldDB" id="A0A146KK57"/>
<reference evidence="1" key="1">
    <citation type="journal article" date="2016" name="Gigascience">
        <title>De novo construction of an expanded transcriptome assembly for the western tarnished plant bug, Lygus hesperus.</title>
        <authorList>
            <person name="Tassone E.E."/>
            <person name="Geib S.M."/>
            <person name="Hall B."/>
            <person name="Fabrick J.A."/>
            <person name="Brent C.S."/>
            <person name="Hull J.J."/>
        </authorList>
    </citation>
    <scope>NUCLEOTIDE SEQUENCE</scope>
</reference>
<gene>
    <name evidence="1" type="ORF">g.20795</name>
</gene>
<sequence length="149" mass="16198">MDMEVVHPCEQHCPQSGSRRLCHLGVVYCTLRTQNVVSEHTDGGGSVSPLTNRCAVTVSTVSMCCSTMSCETVHTFSASTHSIHTYYQHGVECNSAATVQPQCEPPPRYVHSACQGTRILQPVQCGGTAPYSTVTTAPEYCPSTLRRKY</sequence>
<dbReference type="EMBL" id="GDHC01021665">
    <property type="protein sequence ID" value="JAP96963.1"/>
    <property type="molecule type" value="Transcribed_RNA"/>
</dbReference>
<name>A0A146KK57_LYGHE</name>
<organism evidence="1">
    <name type="scientific">Lygus hesperus</name>
    <name type="common">Western plant bug</name>
    <dbReference type="NCBI Taxonomy" id="30085"/>
    <lineage>
        <taxon>Eukaryota</taxon>
        <taxon>Metazoa</taxon>
        <taxon>Ecdysozoa</taxon>
        <taxon>Arthropoda</taxon>
        <taxon>Hexapoda</taxon>
        <taxon>Insecta</taxon>
        <taxon>Pterygota</taxon>
        <taxon>Neoptera</taxon>
        <taxon>Paraneoptera</taxon>
        <taxon>Hemiptera</taxon>
        <taxon>Heteroptera</taxon>
        <taxon>Panheteroptera</taxon>
        <taxon>Cimicomorpha</taxon>
        <taxon>Miridae</taxon>
        <taxon>Mirini</taxon>
        <taxon>Lygus</taxon>
    </lineage>
</organism>
<accession>A0A146KK57</accession>
<evidence type="ECO:0000313" key="1">
    <source>
        <dbReference type="EMBL" id="JAP96963.1"/>
    </source>
</evidence>
<protein>
    <submittedName>
        <fullName evidence="1">Uncharacterized protein</fullName>
    </submittedName>
</protein>
<proteinExistence type="predicted"/>